<proteinExistence type="inferred from homology"/>
<dbReference type="Gene3D" id="2.60.40.1500">
    <property type="entry name" value="Glycosyl hydrolase domain, family 39"/>
    <property type="match status" value="1"/>
</dbReference>
<evidence type="ECO:0000256" key="1">
    <source>
        <dbReference type="ARBA" id="ARBA00008875"/>
    </source>
</evidence>
<protein>
    <submittedName>
        <fullName evidence="5">Cellulase family glycosylhydrolase</fullName>
    </submittedName>
</protein>
<dbReference type="SUPFAM" id="SSF51011">
    <property type="entry name" value="Glycosyl hydrolase domain"/>
    <property type="match status" value="1"/>
</dbReference>
<dbReference type="Proteomes" id="UP001500618">
    <property type="component" value="Unassembled WGS sequence"/>
</dbReference>
<dbReference type="PROSITE" id="PS01027">
    <property type="entry name" value="GLYCOSYL_HYDROL_F39"/>
    <property type="match status" value="1"/>
</dbReference>
<organism evidence="5 6">
    <name type="scientific">Fodinicola feengrottensis</name>
    <dbReference type="NCBI Taxonomy" id="435914"/>
    <lineage>
        <taxon>Bacteria</taxon>
        <taxon>Bacillati</taxon>
        <taxon>Actinomycetota</taxon>
        <taxon>Actinomycetes</taxon>
        <taxon>Mycobacteriales</taxon>
        <taxon>Fodinicola</taxon>
    </lineage>
</organism>
<dbReference type="PANTHER" id="PTHR12631">
    <property type="entry name" value="ALPHA-L-IDURONIDASE"/>
    <property type="match status" value="1"/>
</dbReference>
<reference evidence="6" key="1">
    <citation type="journal article" date="2019" name="Int. J. Syst. Evol. Microbiol.">
        <title>The Global Catalogue of Microorganisms (GCM) 10K type strain sequencing project: providing services to taxonomists for standard genome sequencing and annotation.</title>
        <authorList>
            <consortium name="The Broad Institute Genomics Platform"/>
            <consortium name="The Broad Institute Genome Sequencing Center for Infectious Disease"/>
            <person name="Wu L."/>
            <person name="Ma J."/>
        </authorList>
    </citation>
    <scope>NUCLEOTIDE SEQUENCE [LARGE SCALE GENOMIC DNA]</scope>
    <source>
        <strain evidence="6">JCM 14718</strain>
    </source>
</reference>
<dbReference type="PANTHER" id="PTHR12631:SF10">
    <property type="entry name" value="BETA-XYLOSIDASE-LIKE PROTEIN-RELATED"/>
    <property type="match status" value="1"/>
</dbReference>
<dbReference type="InterPro" id="IPR049166">
    <property type="entry name" value="GH39_cat"/>
</dbReference>
<dbReference type="RefSeq" id="WP_163568816.1">
    <property type="nucleotide sequence ID" value="NZ_BAAANY010000008.1"/>
</dbReference>
<comment type="caution">
    <text evidence="5">The sequence shown here is derived from an EMBL/GenBank/DDBJ whole genome shotgun (WGS) entry which is preliminary data.</text>
</comment>
<evidence type="ECO:0000313" key="6">
    <source>
        <dbReference type="Proteomes" id="UP001500618"/>
    </source>
</evidence>
<sequence>MTITLAAARTASGEPLRHFWSTVVGAGRANEGLRATWQEQLRIVAADCGFSYVRFHGLFHDDMFIRHGSADNFQYIDDLFDRLLDAGVRPSVELGFAPDALARQKATIFWWGAHGSPPTDYVGWADLVQRTVRHWVDRYGLDEVREWYFEVWNEPNLHPFFSGTRTEYFELYKATAEAVKAVDPKLRVGGPATSNFVPDARFDGETEDISQHAVVSNTADLDELDWRPVWLEAFVDYCHREALPVDFVSCHPYPTDWALDGHGAQAHYTRGVDATRRDLAVLRDVVVTSHFPDAEIHCTEWNSSPSSRDHTHDYLPAATFVVKANLESIGLVDSLAYWTFTDVFEEQGAGPSAFHGGFGLLTYQGIGKPTFHAYRFLHALGDELLSRTPGGIVTRHHTSGLLTALAYHYPVEHPLAPPESFPTRETAERMVGLGTPATVQIALTGLDPGAAIDIEVLDSDHGNVVASWQSLGAPDPLSRQDTETLRQLAGSTRRETAYASPDGTFSRVQRLPPWGVMLVTQR</sequence>
<dbReference type="InterPro" id="IPR051923">
    <property type="entry name" value="Glycosyl_Hydrolase_39"/>
</dbReference>
<dbReference type="InterPro" id="IPR000514">
    <property type="entry name" value="Glyco_hydro_39"/>
</dbReference>
<accession>A0ABP4SJZ2</accession>
<dbReference type="PRINTS" id="PR00745">
    <property type="entry name" value="GLHYDRLASE39"/>
</dbReference>
<name>A0ABP4SJZ2_9ACTN</name>
<evidence type="ECO:0000313" key="5">
    <source>
        <dbReference type="EMBL" id="GAA1673036.1"/>
    </source>
</evidence>
<dbReference type="Gene3D" id="3.20.20.80">
    <property type="entry name" value="Glycosidases"/>
    <property type="match status" value="1"/>
</dbReference>
<keyword evidence="6" id="KW-1185">Reference proteome</keyword>
<dbReference type="Pfam" id="PF01229">
    <property type="entry name" value="Glyco_hydro_39"/>
    <property type="match status" value="1"/>
</dbReference>
<evidence type="ECO:0000256" key="3">
    <source>
        <dbReference type="ARBA" id="ARBA00023295"/>
    </source>
</evidence>
<feature type="domain" description="Glycosyl hydrolases family 39 N-terminal catalytic" evidence="4">
    <location>
        <begin position="3"/>
        <end position="490"/>
    </location>
</feature>
<evidence type="ECO:0000259" key="4">
    <source>
        <dbReference type="Pfam" id="PF01229"/>
    </source>
</evidence>
<dbReference type="EMBL" id="BAAANY010000008">
    <property type="protein sequence ID" value="GAA1673036.1"/>
    <property type="molecule type" value="Genomic_DNA"/>
</dbReference>
<dbReference type="InterPro" id="IPR049165">
    <property type="entry name" value="GH39_as"/>
</dbReference>
<comment type="similarity">
    <text evidence="1">Belongs to the glycosyl hydrolase 39 family.</text>
</comment>
<dbReference type="SUPFAM" id="SSF51445">
    <property type="entry name" value="(Trans)glycosidases"/>
    <property type="match status" value="1"/>
</dbReference>
<gene>
    <name evidence="5" type="ORF">GCM10009765_22940</name>
</gene>
<keyword evidence="2" id="KW-0378">Hydrolase</keyword>
<evidence type="ECO:0000256" key="2">
    <source>
        <dbReference type="ARBA" id="ARBA00022801"/>
    </source>
</evidence>
<dbReference type="InterPro" id="IPR017853">
    <property type="entry name" value="GH"/>
</dbReference>
<keyword evidence="3" id="KW-0326">Glycosidase</keyword>